<accession>A0A3B1D655</accession>
<evidence type="ECO:0000256" key="9">
    <source>
        <dbReference type="SAM" id="Phobius"/>
    </source>
</evidence>
<keyword evidence="6 9" id="KW-1133">Transmembrane helix</keyword>
<feature type="transmembrane region" description="Helical" evidence="9">
    <location>
        <begin position="146"/>
        <end position="163"/>
    </location>
</feature>
<evidence type="ECO:0000259" key="10">
    <source>
        <dbReference type="Pfam" id="PF13231"/>
    </source>
</evidence>
<keyword evidence="3" id="KW-0328">Glycosyltransferase</keyword>
<feature type="transmembrane region" description="Helical" evidence="9">
    <location>
        <begin position="241"/>
        <end position="261"/>
    </location>
</feature>
<dbReference type="AlphaFoldDB" id="A0A3B1D655"/>
<feature type="transmembrane region" description="Helical" evidence="9">
    <location>
        <begin position="35"/>
        <end position="57"/>
    </location>
</feature>
<dbReference type="Pfam" id="PF13231">
    <property type="entry name" value="PMT_2"/>
    <property type="match status" value="1"/>
</dbReference>
<dbReference type="GO" id="GO:0005886">
    <property type="term" value="C:plasma membrane"/>
    <property type="evidence" value="ECO:0007669"/>
    <property type="project" value="UniProtKB-SubCell"/>
</dbReference>
<organism evidence="11">
    <name type="scientific">hydrothermal vent metagenome</name>
    <dbReference type="NCBI Taxonomy" id="652676"/>
    <lineage>
        <taxon>unclassified sequences</taxon>
        <taxon>metagenomes</taxon>
        <taxon>ecological metagenomes</taxon>
    </lineage>
</organism>
<feature type="transmembrane region" description="Helical" evidence="9">
    <location>
        <begin position="169"/>
        <end position="186"/>
    </location>
</feature>
<feature type="transmembrane region" description="Helical" evidence="9">
    <location>
        <begin position="293"/>
        <end position="312"/>
    </location>
</feature>
<gene>
    <name evidence="11" type="ORF">MNBD_NITROSPINAE05-1043</name>
</gene>
<evidence type="ECO:0000313" key="11">
    <source>
        <dbReference type="EMBL" id="VAX32293.1"/>
    </source>
</evidence>
<dbReference type="InterPro" id="IPR050297">
    <property type="entry name" value="LipidA_mod_glycosyltrf_83"/>
</dbReference>
<feature type="domain" description="Glycosyltransferase RgtA/B/C/D-like" evidence="10">
    <location>
        <begin position="99"/>
        <end position="257"/>
    </location>
</feature>
<keyword evidence="5 9" id="KW-0812">Transmembrane</keyword>
<evidence type="ECO:0000256" key="5">
    <source>
        <dbReference type="ARBA" id="ARBA00022692"/>
    </source>
</evidence>
<reference evidence="11" key="1">
    <citation type="submission" date="2018-06" db="EMBL/GenBank/DDBJ databases">
        <authorList>
            <person name="Zhirakovskaya E."/>
        </authorList>
    </citation>
    <scope>NUCLEOTIDE SEQUENCE</scope>
</reference>
<dbReference type="Pfam" id="PF11209">
    <property type="entry name" value="LmeA"/>
    <property type="match status" value="1"/>
</dbReference>
<evidence type="ECO:0000256" key="8">
    <source>
        <dbReference type="SAM" id="MobiDB-lite"/>
    </source>
</evidence>
<feature type="transmembrane region" description="Helical" evidence="9">
    <location>
        <begin position="428"/>
        <end position="446"/>
    </location>
</feature>
<feature type="transmembrane region" description="Helical" evidence="9">
    <location>
        <begin position="268"/>
        <end position="287"/>
    </location>
</feature>
<name>A0A3B1D655_9ZZZZ</name>
<sequence>MNNHPPAQILDEDPPEINAGKNCKTRPDDTQSSRWHYFLLLAMVLWTYACNQIWVLLDTRPPSWDPAAHLRIAFGYWNVFVSAGDNFWLDLLSVEPFYPPVYHLTLLPVFALLGISTDNAVVLNSFYLAVIIFSTYGIGNRLYGKNTGLLAAFLISCYPFLAYSTRQNLMGTTLTAMVTLAYYLFLRSENLQNRKFSFWFSCSFAVGLMVKWTFFIYLLPAVVFGLFASESWNLGKIARQAVYYFGMITALMILPFVLFVLADGRGVVLVLEFALVFWLVRAFPWAGISPVKIINIITLTFISLLVCFPWYAHNLAKMARGMSKFGFPDDVLKGAMEWPLSIWGYYLEIAGRQMGFPLFVLFLVAFAVFLSNRNKFNWILFGWIVLPFLAFTFINNKGVRYTMPCLPAIAVVSALWIAQIKIVRLRCWVLGVVASIALFSYVYTGFMPGEIKIPGLGGPLFGYKVLPVKENWQINPILDDMVKESALPPGQTITARTLTNHIWFHRGAFRDFADTRGLPVVVKSVKRNLGEMTDYFITKDRSREGESGVRQINPKRDRLFDDPSLNKTFSLFRSYPLPNGMRGLVLKRDVTPATEVQGAGDLQQVATRFKDALSRYPIYGVKQMKNAQILITPTDNKEDLYLGRYKKITVTADSAVSNKIRLDDFELTFHDVQINLYELMLNGKLIFFKIGRLFPRATIQFEPLEQLALKEMKGQGEARLTGEGDRLHLKAHYQLPAPLGTIEANATVRLVLDPQKSIRPVVETLQVGPIALPEIFYRRLLDEQMILSPTAGWPLATDIRSIKIFDRKLAINQNLSTGPQ</sequence>
<keyword evidence="4" id="KW-0808">Transferase</keyword>
<feature type="transmembrane region" description="Helical" evidence="9">
    <location>
        <begin position="198"/>
        <end position="229"/>
    </location>
</feature>
<dbReference type="GO" id="GO:0016763">
    <property type="term" value="F:pentosyltransferase activity"/>
    <property type="evidence" value="ECO:0007669"/>
    <property type="project" value="TreeGrafter"/>
</dbReference>
<dbReference type="InterPro" id="IPR021373">
    <property type="entry name" value="DUF2993"/>
</dbReference>
<feature type="transmembrane region" description="Helical" evidence="9">
    <location>
        <begin position="376"/>
        <end position="394"/>
    </location>
</feature>
<keyword evidence="7 9" id="KW-0472">Membrane</keyword>
<protein>
    <recommendedName>
        <fullName evidence="10">Glycosyltransferase RgtA/B/C/D-like domain-containing protein</fullName>
    </recommendedName>
</protein>
<keyword evidence="2" id="KW-1003">Cell membrane</keyword>
<evidence type="ECO:0000256" key="7">
    <source>
        <dbReference type="ARBA" id="ARBA00023136"/>
    </source>
</evidence>
<dbReference type="InterPro" id="IPR038731">
    <property type="entry name" value="RgtA/B/C-like"/>
</dbReference>
<dbReference type="PANTHER" id="PTHR33908:SF11">
    <property type="entry name" value="MEMBRANE PROTEIN"/>
    <property type="match status" value="1"/>
</dbReference>
<evidence type="ECO:0000256" key="6">
    <source>
        <dbReference type="ARBA" id="ARBA00022989"/>
    </source>
</evidence>
<proteinExistence type="predicted"/>
<evidence type="ECO:0000256" key="2">
    <source>
        <dbReference type="ARBA" id="ARBA00022475"/>
    </source>
</evidence>
<evidence type="ECO:0000256" key="3">
    <source>
        <dbReference type="ARBA" id="ARBA00022676"/>
    </source>
</evidence>
<feature type="transmembrane region" description="Helical" evidence="9">
    <location>
        <begin position="354"/>
        <end position="370"/>
    </location>
</feature>
<comment type="subcellular location">
    <subcellularLocation>
        <location evidence="1">Cell membrane</location>
        <topology evidence="1">Multi-pass membrane protein</topology>
    </subcellularLocation>
</comment>
<dbReference type="PANTHER" id="PTHR33908">
    <property type="entry name" value="MANNOSYLTRANSFERASE YKCB-RELATED"/>
    <property type="match status" value="1"/>
</dbReference>
<feature type="region of interest" description="Disordered" evidence="8">
    <location>
        <begin position="1"/>
        <end position="30"/>
    </location>
</feature>
<feature type="transmembrane region" description="Helical" evidence="9">
    <location>
        <begin position="109"/>
        <end position="134"/>
    </location>
</feature>
<evidence type="ECO:0000256" key="1">
    <source>
        <dbReference type="ARBA" id="ARBA00004651"/>
    </source>
</evidence>
<feature type="transmembrane region" description="Helical" evidence="9">
    <location>
        <begin position="401"/>
        <end position="422"/>
    </location>
</feature>
<dbReference type="EMBL" id="UOGG01000193">
    <property type="protein sequence ID" value="VAX32293.1"/>
    <property type="molecule type" value="Genomic_DNA"/>
</dbReference>
<dbReference type="GO" id="GO:0008610">
    <property type="term" value="P:lipid biosynthetic process"/>
    <property type="evidence" value="ECO:0007669"/>
    <property type="project" value="UniProtKB-ARBA"/>
</dbReference>
<evidence type="ECO:0000256" key="4">
    <source>
        <dbReference type="ARBA" id="ARBA00022679"/>
    </source>
</evidence>